<dbReference type="SUPFAM" id="SSF55729">
    <property type="entry name" value="Acyl-CoA N-acyltransferases (Nat)"/>
    <property type="match status" value="1"/>
</dbReference>
<proteinExistence type="predicted"/>
<name>A0A378FQ08_KLEPN</name>
<dbReference type="Proteomes" id="UP000255167">
    <property type="component" value="Unassembled WGS sequence"/>
</dbReference>
<sequence length="174" mass="19709">MLTIRQACPEDAPQLSAMGYASYHHHFAHLWRDADELALFLKQEYAEDALRRSLADATQHWLIAEAPSPVGFAKYSYQQRMADDGKIGTLLHKLYLMPGKTGHRYGEHIFHAVETRAKTAVKAGCGWKYSPRIPPRAVFTNARGCGTSETRLSTPPASKAPYIFWPNRFERNYA</sequence>
<keyword evidence="1" id="KW-0808">Transferase</keyword>
<accession>A0A378FQ08</accession>
<dbReference type="GO" id="GO:0016740">
    <property type="term" value="F:transferase activity"/>
    <property type="evidence" value="ECO:0007669"/>
    <property type="project" value="UniProtKB-KW"/>
</dbReference>
<dbReference type="Gene3D" id="3.40.630.30">
    <property type="match status" value="1"/>
</dbReference>
<organism evidence="1 2">
    <name type="scientific">Klebsiella pneumoniae</name>
    <dbReference type="NCBI Taxonomy" id="573"/>
    <lineage>
        <taxon>Bacteria</taxon>
        <taxon>Pseudomonadati</taxon>
        <taxon>Pseudomonadota</taxon>
        <taxon>Gammaproteobacteria</taxon>
        <taxon>Enterobacterales</taxon>
        <taxon>Enterobacteriaceae</taxon>
        <taxon>Klebsiella/Raoultella group</taxon>
        <taxon>Klebsiella</taxon>
        <taxon>Klebsiella pneumoniae complex</taxon>
    </lineage>
</organism>
<reference evidence="1 2" key="1">
    <citation type="submission" date="2018-06" db="EMBL/GenBank/DDBJ databases">
        <authorList>
            <consortium name="Pathogen Informatics"/>
            <person name="Doyle S."/>
        </authorList>
    </citation>
    <scope>NUCLEOTIDE SEQUENCE [LARGE SCALE GENOMIC DNA]</scope>
    <source>
        <strain evidence="1 2">NCTC9617</strain>
    </source>
</reference>
<evidence type="ECO:0000313" key="2">
    <source>
        <dbReference type="Proteomes" id="UP000255167"/>
    </source>
</evidence>
<dbReference type="AlphaFoldDB" id="A0A378FQ08"/>
<gene>
    <name evidence="1" type="ORF">NCTC9617_03468</name>
</gene>
<dbReference type="InterPro" id="IPR016181">
    <property type="entry name" value="Acyl_CoA_acyltransferase"/>
</dbReference>
<protein>
    <submittedName>
        <fullName evidence="1">Ribosomal-protein-alanine N-acetyltransferase</fullName>
    </submittedName>
</protein>
<dbReference type="EMBL" id="UGNC01000005">
    <property type="protein sequence ID" value="STW46937.1"/>
    <property type="molecule type" value="Genomic_DNA"/>
</dbReference>
<evidence type="ECO:0000313" key="1">
    <source>
        <dbReference type="EMBL" id="STW46937.1"/>
    </source>
</evidence>